<sequence length="767" mass="81984">MMGRSPGGMRHLWWIYLTLTSALAVVYVAVPFTAETRWIYVLVNSTAPIATWMGLRGHVPQRTGGWLVIGGGLAFSAAGDVVFAWHTAGGADPAFPSGADVLYLIGHLTIAAGTAMLASRAGRTAFVDAAVILSPLASLVWILVVEPTVTVGGSLPARFFAVSAPVNTMIVVYCALALALGVELRTPGVRWLLAGLVAWFVSDALYTHQGLAGTYREGGLIDLGWMAMPILLGTAALHPSMVATNPRRSAVNALTLTRALILFGAALLLPCVHLIWEPRSDTPLVLGSAMSMALVAFRLAGPIHELAWRAGHDPLTGLVNRSLLMDRLAVALSSMPPGPDARVGLLFCDLDHFKDVNDSLGHDAGDQLLTEIGTRLRASVRDGDVVCRLGGDEFVILMPETTEEQAVEIAERVAGELGRPMRLADGTEFFASLSIGLRTTDDREADPDALVQDADTAMYQAKAAGRGRVVRFDAEIRAEAAQRLRLDADLRRALARGELYCVYQPVFRVDDGRLNSVEALVRWRHPTDGVLPPVVFVPIAEAAGTIVQVFRVVLEQSLTEQRGWYERSGRWIPVAVNLSPRQLDATTAGLVLAALDRNGTPPDMLTLELTETGMAEPETVENALGPLRRAGVKIAVDDFGTGYSSMARVADHGWDVVKIDRAFVAGIHRDQARTSLADAMVKMAHALGMVTVAEGVDNAADLQVLSRLGCEFAQGYLLSHPVDADGVLEFASIGPRASVEVGLRAGGVQPGELAGVELDVEGREQVV</sequence>
<name>A0A919THM4_9ACTN</name>
<dbReference type="NCBIfam" id="TIGR00254">
    <property type="entry name" value="GGDEF"/>
    <property type="match status" value="1"/>
</dbReference>
<feature type="transmembrane region" description="Helical" evidence="1">
    <location>
        <begin position="38"/>
        <end position="55"/>
    </location>
</feature>
<dbReference type="PROSITE" id="PS50887">
    <property type="entry name" value="GGDEF"/>
    <property type="match status" value="1"/>
</dbReference>
<evidence type="ECO:0000313" key="5">
    <source>
        <dbReference type="Proteomes" id="UP000629619"/>
    </source>
</evidence>
<dbReference type="PANTHER" id="PTHR44757:SF2">
    <property type="entry name" value="BIOFILM ARCHITECTURE MAINTENANCE PROTEIN MBAA"/>
    <property type="match status" value="1"/>
</dbReference>
<comment type="caution">
    <text evidence="4">The sequence shown here is derived from an EMBL/GenBank/DDBJ whole genome shotgun (WGS) entry which is preliminary data.</text>
</comment>
<feature type="transmembrane region" description="Helical" evidence="1">
    <location>
        <begin position="256"/>
        <end position="276"/>
    </location>
</feature>
<protein>
    <recommendedName>
        <fullName evidence="6">Diguanylate cyclase (GGDEF)-like protein</fullName>
    </recommendedName>
</protein>
<dbReference type="InterPro" id="IPR052155">
    <property type="entry name" value="Biofilm_reg_signaling"/>
</dbReference>
<dbReference type="SUPFAM" id="SSF55073">
    <property type="entry name" value="Nucleotide cyclase"/>
    <property type="match status" value="1"/>
</dbReference>
<feature type="transmembrane region" description="Helical" evidence="1">
    <location>
        <begin position="125"/>
        <end position="145"/>
    </location>
</feature>
<feature type="domain" description="GGDEF" evidence="3">
    <location>
        <begin position="341"/>
        <end position="474"/>
    </location>
</feature>
<dbReference type="Proteomes" id="UP000629619">
    <property type="component" value="Unassembled WGS sequence"/>
</dbReference>
<dbReference type="Pfam" id="PF00990">
    <property type="entry name" value="GGDEF"/>
    <property type="match status" value="1"/>
</dbReference>
<dbReference type="InterPro" id="IPR000160">
    <property type="entry name" value="GGDEF_dom"/>
</dbReference>
<evidence type="ECO:0000313" key="4">
    <source>
        <dbReference type="EMBL" id="GIF03996.1"/>
    </source>
</evidence>
<dbReference type="Pfam" id="PF00563">
    <property type="entry name" value="EAL"/>
    <property type="match status" value="1"/>
</dbReference>
<feature type="transmembrane region" description="Helical" evidence="1">
    <location>
        <begin position="101"/>
        <end position="118"/>
    </location>
</feature>
<dbReference type="EMBL" id="BOMW01000015">
    <property type="protein sequence ID" value="GIF03996.1"/>
    <property type="molecule type" value="Genomic_DNA"/>
</dbReference>
<feature type="transmembrane region" description="Helical" evidence="1">
    <location>
        <begin position="191"/>
        <end position="211"/>
    </location>
</feature>
<dbReference type="InterPro" id="IPR035919">
    <property type="entry name" value="EAL_sf"/>
</dbReference>
<dbReference type="PROSITE" id="PS50883">
    <property type="entry name" value="EAL"/>
    <property type="match status" value="1"/>
</dbReference>
<feature type="domain" description="EAL" evidence="2">
    <location>
        <begin position="483"/>
        <end position="735"/>
    </location>
</feature>
<keyword evidence="1" id="KW-0472">Membrane</keyword>
<dbReference type="Gene3D" id="3.30.70.270">
    <property type="match status" value="1"/>
</dbReference>
<dbReference type="PANTHER" id="PTHR44757">
    <property type="entry name" value="DIGUANYLATE CYCLASE DGCP"/>
    <property type="match status" value="1"/>
</dbReference>
<dbReference type="SMART" id="SM00052">
    <property type="entry name" value="EAL"/>
    <property type="match status" value="1"/>
</dbReference>
<evidence type="ECO:0000259" key="2">
    <source>
        <dbReference type="PROSITE" id="PS50883"/>
    </source>
</evidence>
<dbReference type="Gene3D" id="3.20.20.450">
    <property type="entry name" value="EAL domain"/>
    <property type="match status" value="1"/>
</dbReference>
<evidence type="ECO:0000259" key="3">
    <source>
        <dbReference type="PROSITE" id="PS50887"/>
    </source>
</evidence>
<feature type="transmembrane region" description="Helical" evidence="1">
    <location>
        <begin position="12"/>
        <end position="32"/>
    </location>
</feature>
<feature type="transmembrane region" description="Helical" evidence="1">
    <location>
        <begin position="157"/>
        <end position="179"/>
    </location>
</feature>
<evidence type="ECO:0008006" key="6">
    <source>
        <dbReference type="Google" id="ProtNLM"/>
    </source>
</evidence>
<keyword evidence="1" id="KW-0812">Transmembrane</keyword>
<keyword evidence="1" id="KW-1133">Transmembrane helix</keyword>
<evidence type="ECO:0000256" key="1">
    <source>
        <dbReference type="SAM" id="Phobius"/>
    </source>
</evidence>
<dbReference type="CDD" id="cd01949">
    <property type="entry name" value="GGDEF"/>
    <property type="match status" value="1"/>
</dbReference>
<accession>A0A919THM4</accession>
<dbReference type="SMART" id="SM00267">
    <property type="entry name" value="GGDEF"/>
    <property type="match status" value="1"/>
</dbReference>
<feature type="transmembrane region" description="Helical" evidence="1">
    <location>
        <begin position="223"/>
        <end position="244"/>
    </location>
</feature>
<gene>
    <name evidence="4" type="ORF">Asi03nite_15340</name>
</gene>
<dbReference type="InterPro" id="IPR029787">
    <property type="entry name" value="Nucleotide_cyclase"/>
</dbReference>
<keyword evidence="5" id="KW-1185">Reference proteome</keyword>
<dbReference type="CDD" id="cd01948">
    <property type="entry name" value="EAL"/>
    <property type="match status" value="1"/>
</dbReference>
<feature type="transmembrane region" description="Helical" evidence="1">
    <location>
        <begin position="67"/>
        <end position="89"/>
    </location>
</feature>
<dbReference type="FunFam" id="3.30.70.270:FF:000001">
    <property type="entry name" value="Diguanylate cyclase domain protein"/>
    <property type="match status" value="1"/>
</dbReference>
<reference evidence="4" key="1">
    <citation type="submission" date="2021-01" db="EMBL/GenBank/DDBJ databases">
        <title>Whole genome shotgun sequence of Actinoplanes siamensis NBRC 109076.</title>
        <authorList>
            <person name="Komaki H."/>
            <person name="Tamura T."/>
        </authorList>
    </citation>
    <scope>NUCLEOTIDE SEQUENCE</scope>
    <source>
        <strain evidence="4">NBRC 109076</strain>
    </source>
</reference>
<organism evidence="4 5">
    <name type="scientific">Actinoplanes siamensis</name>
    <dbReference type="NCBI Taxonomy" id="1223317"/>
    <lineage>
        <taxon>Bacteria</taxon>
        <taxon>Bacillati</taxon>
        <taxon>Actinomycetota</taxon>
        <taxon>Actinomycetes</taxon>
        <taxon>Micromonosporales</taxon>
        <taxon>Micromonosporaceae</taxon>
        <taxon>Actinoplanes</taxon>
    </lineage>
</organism>
<dbReference type="InterPro" id="IPR043128">
    <property type="entry name" value="Rev_trsase/Diguanyl_cyclase"/>
</dbReference>
<proteinExistence type="predicted"/>
<dbReference type="RefSeq" id="WP_239102518.1">
    <property type="nucleotide sequence ID" value="NZ_BOMW01000015.1"/>
</dbReference>
<dbReference type="InterPro" id="IPR001633">
    <property type="entry name" value="EAL_dom"/>
</dbReference>
<dbReference type="SUPFAM" id="SSF141868">
    <property type="entry name" value="EAL domain-like"/>
    <property type="match status" value="1"/>
</dbReference>
<dbReference type="AlphaFoldDB" id="A0A919THM4"/>